<gene>
    <name evidence="5" type="ORF">Cha6605_5050</name>
</gene>
<evidence type="ECO:0000313" key="6">
    <source>
        <dbReference type="Proteomes" id="UP000010366"/>
    </source>
</evidence>
<dbReference type="HOGENOM" id="CLU_026425_4_0_3"/>
<dbReference type="InterPro" id="IPR045569">
    <property type="entry name" value="Metalloprtase-TldD/E_C"/>
</dbReference>
<reference evidence="5 6" key="1">
    <citation type="submission" date="2012-05" db="EMBL/GenBank/DDBJ databases">
        <title>Finished chromosome of genome of Chamaesiphon sp. PCC 6605.</title>
        <authorList>
            <consortium name="US DOE Joint Genome Institute"/>
            <person name="Gugger M."/>
            <person name="Coursin T."/>
            <person name="Rippka R."/>
            <person name="Tandeau De Marsac N."/>
            <person name="Huntemann M."/>
            <person name="Wei C.-L."/>
            <person name="Han J."/>
            <person name="Detter J.C."/>
            <person name="Han C."/>
            <person name="Tapia R."/>
            <person name="Chen A."/>
            <person name="Kyrpides N."/>
            <person name="Mavromatis K."/>
            <person name="Markowitz V."/>
            <person name="Szeto E."/>
            <person name="Ivanova N."/>
            <person name="Pagani I."/>
            <person name="Pati A."/>
            <person name="Goodwin L."/>
            <person name="Nordberg H.P."/>
            <person name="Cantor M.N."/>
            <person name="Hua S.X."/>
            <person name="Woyke T."/>
            <person name="Kerfeld C.A."/>
        </authorList>
    </citation>
    <scope>NUCLEOTIDE SEQUENCE [LARGE SCALE GENOMIC DNA]</scope>
    <source>
        <strain evidence="6">ATCC 27169 / PCC 6605</strain>
    </source>
</reference>
<dbReference type="PANTHER" id="PTHR43421:SF1">
    <property type="entry name" value="METALLOPROTEASE PMBA"/>
    <property type="match status" value="1"/>
</dbReference>
<dbReference type="RefSeq" id="WP_015162040.1">
    <property type="nucleotide sequence ID" value="NC_019697.1"/>
</dbReference>
<dbReference type="SUPFAM" id="SSF111283">
    <property type="entry name" value="Putative modulator of DNA gyrase, PmbA/TldD"/>
    <property type="match status" value="1"/>
</dbReference>
<name>K9UMR7_CHAP6</name>
<evidence type="ECO:0000313" key="5">
    <source>
        <dbReference type="EMBL" id="AFY95953.1"/>
    </source>
</evidence>
<feature type="domain" description="Metalloprotease TldD/E C-terminal" evidence="3">
    <location>
        <begin position="228"/>
        <end position="446"/>
    </location>
</feature>
<evidence type="ECO:0000259" key="4">
    <source>
        <dbReference type="Pfam" id="PF19290"/>
    </source>
</evidence>
<dbReference type="Pfam" id="PF01523">
    <property type="entry name" value="PmbA_TldD_1st"/>
    <property type="match status" value="1"/>
</dbReference>
<sequence length="447" mass="48147">MPLNIQTVSDSARQIATKLGISKFDLSGSTTDSVSVQVDKGEPKQVKASNRSGITVRVWNNENTVGITSTTDVDDNGLELALKTAHEASFFGIKEHAPDFSPEATAPIAEIEIESGEPATVPQLIESLVDAEQKLLAAHEAIESVPYNGLSQQSIDQFYLNSDGAVRSDSRSYTSLYLYTKTEQEGKKPRSAGAFELSHSFDKLNFQKCIDEAAEKTISHLNYEKVASGKYTVVFSPEAFLSLLGAFSNLFNAQSILDKQSLSTPESLGTPIASPLLSVADDALHPSNIGIETFDGEGTPTRRINLIDKGVLSSFIHSAGTAKRMNAQPTGHANMGSKITVSPHFYHVSGGETTDEKYNLDTAENVILIDDLQALHAGVQSLQGSFSLPFDGWVINKGVKTSVESATVAGDFREVLNSIVYIEPKEELTNSGVCPRIWVEGLSVTGE</sequence>
<keyword evidence="5" id="KW-0378">Hydrolase</keyword>
<accession>K9UMR7</accession>
<organism evidence="5 6">
    <name type="scientific">Chamaesiphon minutus (strain ATCC 27169 / PCC 6605)</name>
    <dbReference type="NCBI Taxonomy" id="1173020"/>
    <lineage>
        <taxon>Bacteria</taxon>
        <taxon>Bacillati</taxon>
        <taxon>Cyanobacteriota</taxon>
        <taxon>Cyanophyceae</taxon>
        <taxon>Gomontiellales</taxon>
        <taxon>Chamaesiphonaceae</taxon>
        <taxon>Chamaesiphon</taxon>
    </lineage>
</organism>
<dbReference type="PANTHER" id="PTHR43421">
    <property type="entry name" value="METALLOPROTEASE PMBA"/>
    <property type="match status" value="1"/>
</dbReference>
<comment type="similarity">
    <text evidence="1">Belongs to the peptidase U62 family.</text>
</comment>
<dbReference type="InterPro" id="IPR002510">
    <property type="entry name" value="Metalloprtase-TldD/E_N"/>
</dbReference>
<feature type="domain" description="Metalloprotease TldD/E central" evidence="4">
    <location>
        <begin position="118"/>
        <end position="221"/>
    </location>
</feature>
<dbReference type="AlphaFoldDB" id="K9UMR7"/>
<protein>
    <submittedName>
        <fullName evidence="5">Putative Zn-dependent protease-like protein</fullName>
    </submittedName>
</protein>
<dbReference type="InterPro" id="IPR045570">
    <property type="entry name" value="Metalloprtase-TldD/E_cen_dom"/>
</dbReference>
<evidence type="ECO:0000256" key="1">
    <source>
        <dbReference type="ARBA" id="ARBA00005836"/>
    </source>
</evidence>
<dbReference type="STRING" id="1173020.Cha6605_5050"/>
<keyword evidence="5" id="KW-0645">Protease</keyword>
<evidence type="ECO:0000259" key="3">
    <source>
        <dbReference type="Pfam" id="PF19289"/>
    </source>
</evidence>
<dbReference type="EMBL" id="CP003600">
    <property type="protein sequence ID" value="AFY95953.1"/>
    <property type="molecule type" value="Genomic_DNA"/>
</dbReference>
<dbReference type="OrthoDB" id="9803618at2"/>
<dbReference type="GO" id="GO:0008237">
    <property type="term" value="F:metallopeptidase activity"/>
    <property type="evidence" value="ECO:0007669"/>
    <property type="project" value="InterPro"/>
</dbReference>
<dbReference type="Proteomes" id="UP000010366">
    <property type="component" value="Chromosome"/>
</dbReference>
<dbReference type="eggNOG" id="COG0312">
    <property type="taxonomic scope" value="Bacteria"/>
</dbReference>
<dbReference type="Pfam" id="PF19289">
    <property type="entry name" value="PmbA_TldD_3rd"/>
    <property type="match status" value="1"/>
</dbReference>
<keyword evidence="6" id="KW-1185">Reference proteome</keyword>
<dbReference type="GO" id="GO:0005829">
    <property type="term" value="C:cytosol"/>
    <property type="evidence" value="ECO:0007669"/>
    <property type="project" value="TreeGrafter"/>
</dbReference>
<proteinExistence type="inferred from homology"/>
<evidence type="ECO:0000259" key="2">
    <source>
        <dbReference type="Pfam" id="PF01523"/>
    </source>
</evidence>
<dbReference type="InterPro" id="IPR047657">
    <property type="entry name" value="PmbA"/>
</dbReference>
<dbReference type="KEGG" id="cmp:Cha6605_5050"/>
<dbReference type="Pfam" id="PF19290">
    <property type="entry name" value="PmbA_TldD_2nd"/>
    <property type="match status" value="1"/>
</dbReference>
<dbReference type="InterPro" id="IPR036059">
    <property type="entry name" value="TldD/PmbA_sf"/>
</dbReference>
<dbReference type="PATRIC" id="fig|1173020.3.peg.5786"/>
<dbReference type="InterPro" id="IPR035068">
    <property type="entry name" value="TldD/PmbA_N"/>
</dbReference>
<dbReference type="GO" id="GO:0006508">
    <property type="term" value="P:proteolysis"/>
    <property type="evidence" value="ECO:0007669"/>
    <property type="project" value="UniProtKB-KW"/>
</dbReference>
<feature type="domain" description="Metalloprotease TldD/E N-terminal" evidence="2">
    <location>
        <begin position="25"/>
        <end position="88"/>
    </location>
</feature>
<dbReference type="Gene3D" id="3.30.2290.10">
    <property type="entry name" value="PmbA/TldD superfamily"/>
    <property type="match status" value="1"/>
</dbReference>